<dbReference type="Proteomes" id="UP001138661">
    <property type="component" value="Unassembled WGS sequence"/>
</dbReference>
<accession>A0A9X1K2B5</accession>
<sequence length="165" mass="17909">MTSALNVVPETSDISTGVKDAEAMAKGLENALADTYRLIFKTHAAHWNVEGPLFFSVHNLTEEQYENLFEAADEIAERIRALGQLAPSTLSSIVANSVVQDEEAPASTGEMCEDLAADHERVAHRLHALIKLSGEHGDPVTEDLATGRAAFHEKAAWMLRSIAKS</sequence>
<dbReference type="PANTHER" id="PTHR42932">
    <property type="entry name" value="GENERAL STRESS PROTEIN 20U"/>
    <property type="match status" value="1"/>
</dbReference>
<dbReference type="PIRSF" id="PIRSF005900">
    <property type="entry name" value="Dps"/>
    <property type="match status" value="1"/>
</dbReference>
<keyword evidence="3" id="KW-1185">Reference proteome</keyword>
<organism evidence="2 3">
    <name type="scientific">Roseobacter insulae</name>
    <dbReference type="NCBI Taxonomy" id="2859783"/>
    <lineage>
        <taxon>Bacteria</taxon>
        <taxon>Pseudomonadati</taxon>
        <taxon>Pseudomonadota</taxon>
        <taxon>Alphaproteobacteria</taxon>
        <taxon>Rhodobacterales</taxon>
        <taxon>Roseobacteraceae</taxon>
        <taxon>Roseobacter</taxon>
    </lineage>
</organism>
<dbReference type="GO" id="GO:0016722">
    <property type="term" value="F:oxidoreductase activity, acting on metal ions"/>
    <property type="evidence" value="ECO:0007669"/>
    <property type="project" value="InterPro"/>
</dbReference>
<dbReference type="AlphaFoldDB" id="A0A9X1K2B5"/>
<dbReference type="CDD" id="cd01043">
    <property type="entry name" value="DPS"/>
    <property type="match status" value="1"/>
</dbReference>
<dbReference type="GO" id="GO:0008199">
    <property type="term" value="F:ferric iron binding"/>
    <property type="evidence" value="ECO:0007669"/>
    <property type="project" value="InterPro"/>
</dbReference>
<comment type="caution">
    <text evidence="2">The sequence shown here is derived from an EMBL/GenBank/DDBJ whole genome shotgun (WGS) entry which is preliminary data.</text>
</comment>
<feature type="domain" description="Ferritin/DPS" evidence="1">
    <location>
        <begin position="26"/>
        <end position="162"/>
    </location>
</feature>
<evidence type="ECO:0000313" key="2">
    <source>
        <dbReference type="EMBL" id="MBW4708343.1"/>
    </source>
</evidence>
<dbReference type="PANTHER" id="PTHR42932:SF3">
    <property type="entry name" value="DNA PROTECTION DURING STARVATION PROTEIN"/>
    <property type="match status" value="1"/>
</dbReference>
<dbReference type="RefSeq" id="WP_219501952.1">
    <property type="nucleotide sequence ID" value="NZ_JAHXDN010000002.1"/>
</dbReference>
<protein>
    <submittedName>
        <fullName evidence="2">DNA starvation/stationary phase protection protein</fullName>
    </submittedName>
</protein>
<evidence type="ECO:0000259" key="1">
    <source>
        <dbReference type="Pfam" id="PF00210"/>
    </source>
</evidence>
<dbReference type="InterPro" id="IPR023188">
    <property type="entry name" value="DPS_DNA-bd_CS"/>
</dbReference>
<name>A0A9X1K2B5_9RHOB</name>
<gene>
    <name evidence="2" type="ORF">KX928_11165</name>
</gene>
<dbReference type="InterPro" id="IPR002177">
    <property type="entry name" value="DPS_DNA-bd"/>
</dbReference>
<dbReference type="Pfam" id="PF00210">
    <property type="entry name" value="Ferritin"/>
    <property type="match status" value="1"/>
</dbReference>
<dbReference type="InterPro" id="IPR008331">
    <property type="entry name" value="Ferritin_DPS_dom"/>
</dbReference>
<reference evidence="2" key="1">
    <citation type="submission" date="2021-07" db="EMBL/GenBank/DDBJ databases">
        <title>Roseobacter insulae sp. nov., isolated from a tidal flat.</title>
        <authorList>
            <person name="Park S."/>
            <person name="Yoon J.-H."/>
        </authorList>
    </citation>
    <scope>NUCLEOTIDE SEQUENCE</scope>
    <source>
        <strain evidence="2">YSTF-M11</strain>
    </source>
</reference>
<evidence type="ECO:0000313" key="3">
    <source>
        <dbReference type="Proteomes" id="UP001138661"/>
    </source>
</evidence>
<dbReference type="PROSITE" id="PS00818">
    <property type="entry name" value="DPS_1"/>
    <property type="match status" value="1"/>
</dbReference>
<proteinExistence type="predicted"/>
<dbReference type="EMBL" id="JAHXDN010000002">
    <property type="protein sequence ID" value="MBW4708343.1"/>
    <property type="molecule type" value="Genomic_DNA"/>
</dbReference>